<dbReference type="InterPro" id="IPR026136">
    <property type="entry name" value="RIPOR3"/>
</dbReference>
<dbReference type="STRING" id="32264.T1JUQ6"/>
<reference evidence="6" key="1">
    <citation type="submission" date="2011-08" db="EMBL/GenBank/DDBJ databases">
        <authorList>
            <person name="Rombauts S."/>
        </authorList>
    </citation>
    <scope>NUCLEOTIDE SEQUENCE</scope>
    <source>
        <strain evidence="6">London</strain>
    </source>
</reference>
<feature type="compositionally biased region" description="Basic residues" evidence="3">
    <location>
        <begin position="568"/>
        <end position="582"/>
    </location>
</feature>
<feature type="region of interest" description="Disordered" evidence="3">
    <location>
        <begin position="258"/>
        <end position="279"/>
    </location>
</feature>
<evidence type="ECO:0000256" key="3">
    <source>
        <dbReference type="SAM" id="MobiDB-lite"/>
    </source>
</evidence>
<feature type="region of interest" description="Disordered" evidence="3">
    <location>
        <begin position="392"/>
        <end position="427"/>
    </location>
</feature>
<feature type="coiled-coil region" evidence="2">
    <location>
        <begin position="56"/>
        <end position="83"/>
    </location>
</feature>
<dbReference type="eggNOG" id="ENOG502RUI9">
    <property type="taxonomic scope" value="Eukaryota"/>
</dbReference>
<feature type="compositionally biased region" description="Polar residues" evidence="3">
    <location>
        <begin position="717"/>
        <end position="728"/>
    </location>
</feature>
<dbReference type="HOGENOM" id="CLU_006211_0_0_1"/>
<feature type="domain" description="FAM65 N-terminal" evidence="4">
    <location>
        <begin position="15"/>
        <end position="287"/>
    </location>
</feature>
<dbReference type="PANTHER" id="PTHR15829:SF13">
    <property type="entry name" value="FAM65 N-TERMINAL DOMAIN-CONTAINING PROTEIN"/>
    <property type="match status" value="1"/>
</dbReference>
<feature type="region of interest" description="Disordered" evidence="3">
    <location>
        <begin position="319"/>
        <end position="380"/>
    </location>
</feature>
<dbReference type="Proteomes" id="UP000015104">
    <property type="component" value="Unassembled WGS sequence"/>
</dbReference>
<proteinExistence type="inferred from homology"/>
<accession>T1JUQ6</accession>
<protein>
    <recommendedName>
        <fullName evidence="4">FAM65 N-terminal domain-containing protein</fullName>
    </recommendedName>
</protein>
<feature type="region of interest" description="Disordered" evidence="3">
    <location>
        <begin position="748"/>
        <end position="814"/>
    </location>
</feature>
<feature type="compositionally biased region" description="Low complexity" evidence="3">
    <location>
        <begin position="392"/>
        <end position="402"/>
    </location>
</feature>
<dbReference type="PANTHER" id="PTHR15829">
    <property type="entry name" value="PROTEIN KINASE PKN/PRK1, EFFECTOR"/>
    <property type="match status" value="1"/>
</dbReference>
<feature type="compositionally biased region" description="Polar residues" evidence="3">
    <location>
        <begin position="687"/>
        <end position="697"/>
    </location>
</feature>
<reference evidence="5" key="2">
    <citation type="submission" date="2015-06" db="UniProtKB">
        <authorList>
            <consortium name="EnsemblMetazoa"/>
        </authorList>
    </citation>
    <scope>IDENTIFICATION</scope>
</reference>
<evidence type="ECO:0000313" key="5">
    <source>
        <dbReference type="EnsemblMetazoa" id="tetur02g01810.1"/>
    </source>
</evidence>
<feature type="compositionally biased region" description="Low complexity" evidence="3">
    <location>
        <begin position="352"/>
        <end position="380"/>
    </location>
</feature>
<feature type="compositionally biased region" description="Low complexity" evidence="3">
    <location>
        <begin position="558"/>
        <end position="567"/>
    </location>
</feature>
<keyword evidence="2" id="KW-0175">Coiled coil</keyword>
<feature type="region of interest" description="Disordered" evidence="3">
    <location>
        <begin position="668"/>
        <end position="728"/>
    </location>
</feature>
<feature type="coiled-coil region" evidence="2">
    <location>
        <begin position="888"/>
        <end position="915"/>
    </location>
</feature>
<feature type="compositionally biased region" description="Low complexity" evidence="3">
    <location>
        <begin position="784"/>
        <end position="810"/>
    </location>
</feature>
<feature type="region of interest" description="Disordered" evidence="3">
    <location>
        <begin position="516"/>
        <end position="582"/>
    </location>
</feature>
<dbReference type="Pfam" id="PF15903">
    <property type="entry name" value="PL48"/>
    <property type="match status" value="1"/>
</dbReference>
<feature type="compositionally biased region" description="Low complexity" evidence="3">
    <location>
        <begin position="261"/>
        <end position="279"/>
    </location>
</feature>
<keyword evidence="6" id="KW-1185">Reference proteome</keyword>
<dbReference type="EMBL" id="CAEY01000780">
    <property type="status" value="NOT_ANNOTATED_CDS"/>
    <property type="molecule type" value="Genomic_DNA"/>
</dbReference>
<feature type="compositionally biased region" description="Low complexity" evidence="3">
    <location>
        <begin position="322"/>
        <end position="335"/>
    </location>
</feature>
<dbReference type="AlphaFoldDB" id="T1JUQ6"/>
<feature type="compositionally biased region" description="Low complexity" evidence="3">
    <location>
        <begin position="517"/>
        <end position="545"/>
    </location>
</feature>
<evidence type="ECO:0000313" key="6">
    <source>
        <dbReference type="Proteomes" id="UP000015104"/>
    </source>
</evidence>
<name>T1JUQ6_TETUR</name>
<evidence type="ECO:0000256" key="1">
    <source>
        <dbReference type="ARBA" id="ARBA00005744"/>
    </source>
</evidence>
<feature type="compositionally biased region" description="Polar residues" evidence="3">
    <location>
        <begin position="403"/>
        <end position="424"/>
    </location>
</feature>
<dbReference type="EnsemblMetazoa" id="tetur02g01810.1">
    <property type="protein sequence ID" value="tetur02g01810.1"/>
    <property type="gene ID" value="tetur02g01810"/>
</dbReference>
<comment type="similarity">
    <text evidence="1">Belongs to the RIPOR family.</text>
</comment>
<organism evidence="5 6">
    <name type="scientific">Tetranychus urticae</name>
    <name type="common">Two-spotted spider mite</name>
    <dbReference type="NCBI Taxonomy" id="32264"/>
    <lineage>
        <taxon>Eukaryota</taxon>
        <taxon>Metazoa</taxon>
        <taxon>Ecdysozoa</taxon>
        <taxon>Arthropoda</taxon>
        <taxon>Chelicerata</taxon>
        <taxon>Arachnida</taxon>
        <taxon>Acari</taxon>
        <taxon>Acariformes</taxon>
        <taxon>Trombidiformes</taxon>
        <taxon>Prostigmata</taxon>
        <taxon>Eleutherengona</taxon>
        <taxon>Raphignathae</taxon>
        <taxon>Tetranychoidea</taxon>
        <taxon>Tetranychidae</taxon>
        <taxon>Tetranychus</taxon>
    </lineage>
</organism>
<sequence length="1214" mass="133398">MFVQSKSGKPFNTGRTLEIFAAVQNGLASFIYLTQADLDLHRSIEKDLSISSAQQCKNGERYLKRLEFELAKLEELMDQYDVHLKMREGVRSMAYAYTMSNGPERDSALSSVRSGYKECTETLCFLESRLEAMLGTFHLQMKGIQGFARLCPGDVFEITIKHGDSQKWKTRGKILKSGEQSWDHQATIIKALIEDKLTIKAVEVRGLGKNITLGVKTCETKDLFSARPQLMTINLNSVGTLKLNLIITWNPLHTSTTDSIGPSGSTLSRTSSSSLLGSRSSLTLPSLFSPSSYSKAKLSATLPPPRITEIIDADYYIHRTSSHPPSSTSSSTSSPANGGINAAHHGVDMNISSGHCGSSSHSEETTPTSTSSGSRGSSLHLTVTSGFGSASGSASSYCGSTSVPNSTLTSPETEIPPSSMQASSNGHGNNHIINNGCSYIDSNNDNIIYNNNNNNLINDHNKAVNSSSQYSKQQKQSAIKCSPSINSMCLKETTERLLKELGKSSQEIIVEATVHQSSSSLATSATTPTATNTTSSSNASLYSNNIDNNHKSGGKAASYSSTSLSSSSHRHHPNHQSLHQRHLVSSHSLANVYFNISDILLNLMSSLEDIQGQYSEIHYLHQSVLELYRILRNISRLRGSVFCNNNNQYHSIDDGKCCSTTGWKHGDNNNTSKSERYKSAVTDSDPESSPATSTMVTPKTRKYDSKSHSKWTKHRCSPSNHQNSSPSLLKSKYASVSVAAGLNLSGENCQTSSPFSRPASHFNISPSPIHASKSRSRLNKHHSTSTTALSPTTSSTTTTTNSTPSPIESPHPLSSGSEQLDICLMAHLNYCQRLLQNLGSFGPLRMREKRSLEKLSCQGMVIHRLACLCSNLCDYFVASSRYLVRSSITDDEEQQQQQEQQLKWLEAQYQGKQETELSILREDSRIRKLWDTVCYQNVSVDSEEIGSMLLCVTSGQFAQTLESYMRAFLTPSACGSSSSGSRHAKSPGIGMRGLSTSSLSSSLLSLSSPPANLSMYKKVAQLITNRIIDSPLFEDDYVVTIFQVALFFRTENCSLEYLFKSYAEEISLLESLSIDNPVSLKQSLNRFRKNLPPQEPLFNIALLLLDCDPLVVGIAEKYFTEVAQNKSLRSQLLEHFLEGLEVDSRYVRRASCAVFKLLKASEFMEHLAYISLADDCPEVREQAKSALFSCGSLGRKMFEDSQLFAHGFHRLTVK</sequence>
<feature type="compositionally biased region" description="Basic residues" evidence="3">
    <location>
        <begin position="772"/>
        <end position="783"/>
    </location>
</feature>
<feature type="region of interest" description="Disordered" evidence="3">
    <location>
        <begin position="973"/>
        <end position="992"/>
    </location>
</feature>
<evidence type="ECO:0000259" key="4">
    <source>
        <dbReference type="Pfam" id="PF15903"/>
    </source>
</evidence>
<dbReference type="InterPro" id="IPR031780">
    <property type="entry name" value="FAM65_N"/>
</dbReference>
<evidence type="ECO:0000256" key="2">
    <source>
        <dbReference type="SAM" id="Coils"/>
    </source>
</evidence>